<dbReference type="GO" id="GO:0004497">
    <property type="term" value="F:monooxygenase activity"/>
    <property type="evidence" value="ECO:0007669"/>
    <property type="project" value="UniProtKB-KW"/>
</dbReference>
<organism evidence="10 11">
    <name type="scientific">Beauveria bassiana</name>
    <name type="common">White muscardine disease fungus</name>
    <name type="synonym">Tritirachium shiotae</name>
    <dbReference type="NCBI Taxonomy" id="176275"/>
    <lineage>
        <taxon>Eukaryota</taxon>
        <taxon>Fungi</taxon>
        <taxon>Dikarya</taxon>
        <taxon>Ascomycota</taxon>
        <taxon>Pezizomycotina</taxon>
        <taxon>Sordariomycetes</taxon>
        <taxon>Hypocreomycetidae</taxon>
        <taxon>Hypocreales</taxon>
        <taxon>Cordycipitaceae</taxon>
        <taxon>Beauveria</taxon>
    </lineage>
</organism>
<dbReference type="SUPFAM" id="SSF48264">
    <property type="entry name" value="Cytochrome P450"/>
    <property type="match status" value="1"/>
</dbReference>
<evidence type="ECO:0008006" key="12">
    <source>
        <dbReference type="Google" id="ProtNLM"/>
    </source>
</evidence>
<keyword evidence="6 8" id="KW-0503">Monooxygenase</keyword>
<dbReference type="PANTHER" id="PTHR24305:SF166">
    <property type="entry name" value="CYTOCHROME P450 12A4, MITOCHONDRIAL-RELATED"/>
    <property type="match status" value="1"/>
</dbReference>
<keyword evidence="5 7" id="KW-0408">Iron</keyword>
<keyword evidence="9" id="KW-0812">Transmembrane</keyword>
<dbReference type="PRINTS" id="PR00385">
    <property type="entry name" value="P450"/>
</dbReference>
<sequence>MSTCKSSRGRRHPCTLYLLSAQSTRACKQLSNNLCLAMDSVIWMQKMVQGHAVLAVTGLAALSLITVVLYRLTLHPLARVPGPVLAAATGAYEAYFQLIKDGGGRYWVEIDRLHDQYGPIVRISPWEVHIKDSNWNDVYKLSSKAAKPSWYYRSFGSTTSTATTEPDHLHRMHRQAVQPWFSSQNVTRSLPKIQETIEKLHDRLASSVGQVINLSDAYRSLALDVATAFVFRKPFGALDHPDFNKDFNEAIKGYSRIGIFNRHLFGLPHWLLQSLPASITNKISSGAGQSFVATVNRFARYAFDNPVVPEEGPQDAVQTMLAADLPKQQKTFDRVFGECRSFILAGTETTATVLTSITYHALANPDILTRLRTEIRSAFEAKGTALEYQEVKALPYLTGVINEALRTSNSISARLVRYSDAVDLQYQQFFLPRGTYISVSMNDLHMNSVIFPEPERFTPDRWLNQADYKRLVKHLQPWGRGSRLCLGLDLAYTDVYLTVSRLFGPQCSFQMQLFKTKQSDWDVFHDYFGPAPGPGSRGLRVLVEPS</sequence>
<accession>A0A2S7YCH8</accession>
<keyword evidence="9" id="KW-1133">Transmembrane helix</keyword>
<keyword evidence="4 7" id="KW-0479">Metal-binding</keyword>
<evidence type="ECO:0000256" key="1">
    <source>
        <dbReference type="ARBA" id="ARBA00001971"/>
    </source>
</evidence>
<comment type="similarity">
    <text evidence="2 8">Belongs to the cytochrome P450 family.</text>
</comment>
<dbReference type="InterPro" id="IPR017972">
    <property type="entry name" value="Cyt_P450_CS"/>
</dbReference>
<evidence type="ECO:0000256" key="9">
    <source>
        <dbReference type="SAM" id="Phobius"/>
    </source>
</evidence>
<evidence type="ECO:0000256" key="8">
    <source>
        <dbReference type="RuleBase" id="RU000461"/>
    </source>
</evidence>
<comment type="caution">
    <text evidence="10">The sequence shown here is derived from an EMBL/GenBank/DDBJ whole genome shotgun (WGS) entry which is preliminary data.</text>
</comment>
<proteinExistence type="inferred from homology"/>
<evidence type="ECO:0000313" key="11">
    <source>
        <dbReference type="Proteomes" id="UP000237441"/>
    </source>
</evidence>
<dbReference type="CDD" id="cd11062">
    <property type="entry name" value="CYP58-like"/>
    <property type="match status" value="1"/>
</dbReference>
<dbReference type="GO" id="GO:0016705">
    <property type="term" value="F:oxidoreductase activity, acting on paired donors, with incorporation or reduction of molecular oxygen"/>
    <property type="evidence" value="ECO:0007669"/>
    <property type="project" value="InterPro"/>
</dbReference>
<dbReference type="Pfam" id="PF00067">
    <property type="entry name" value="p450"/>
    <property type="match status" value="1"/>
</dbReference>
<comment type="cofactor">
    <cofactor evidence="1 7">
        <name>heme</name>
        <dbReference type="ChEBI" id="CHEBI:30413"/>
    </cofactor>
</comment>
<dbReference type="InterPro" id="IPR002403">
    <property type="entry name" value="Cyt_P450_E_grp-IV"/>
</dbReference>
<evidence type="ECO:0000256" key="6">
    <source>
        <dbReference type="ARBA" id="ARBA00023033"/>
    </source>
</evidence>
<dbReference type="OrthoDB" id="3945418at2759"/>
<evidence type="ECO:0000313" key="10">
    <source>
        <dbReference type="EMBL" id="PQK13855.1"/>
    </source>
</evidence>
<feature type="binding site" description="axial binding residue" evidence="7">
    <location>
        <position position="485"/>
    </location>
    <ligand>
        <name>heme</name>
        <dbReference type="ChEBI" id="CHEBI:30413"/>
    </ligand>
    <ligandPart>
        <name>Fe</name>
        <dbReference type="ChEBI" id="CHEBI:18248"/>
    </ligandPart>
</feature>
<gene>
    <name evidence="10" type="ORF">BB8028_0004g07860</name>
</gene>
<dbReference type="GO" id="GO:0020037">
    <property type="term" value="F:heme binding"/>
    <property type="evidence" value="ECO:0007669"/>
    <property type="project" value="InterPro"/>
</dbReference>
<dbReference type="InterPro" id="IPR050121">
    <property type="entry name" value="Cytochrome_P450_monoxygenase"/>
</dbReference>
<dbReference type="InterPro" id="IPR001128">
    <property type="entry name" value="Cyt_P450"/>
</dbReference>
<evidence type="ECO:0000256" key="5">
    <source>
        <dbReference type="ARBA" id="ARBA00023004"/>
    </source>
</evidence>
<name>A0A2S7YCH8_BEABA</name>
<dbReference type="PRINTS" id="PR00465">
    <property type="entry name" value="EP450IV"/>
</dbReference>
<dbReference type="InterPro" id="IPR036396">
    <property type="entry name" value="Cyt_P450_sf"/>
</dbReference>
<dbReference type="PANTHER" id="PTHR24305">
    <property type="entry name" value="CYTOCHROME P450"/>
    <property type="match status" value="1"/>
</dbReference>
<evidence type="ECO:0000256" key="7">
    <source>
        <dbReference type="PIRSR" id="PIRSR602403-1"/>
    </source>
</evidence>
<reference evidence="10 11" key="1">
    <citation type="submission" date="2016-07" db="EMBL/GenBank/DDBJ databases">
        <title>Comparative genomics of the entomopathogenic fungus Beauveria bassiana.</title>
        <authorList>
            <person name="Valero Jimenez C.A."/>
            <person name="Zwaan B.J."/>
            <person name="Van Kan J.A."/>
            <person name="Takken W."/>
            <person name="Debets A.J."/>
            <person name="Schoustra S.E."/>
            <person name="Koenraadt C.J."/>
        </authorList>
    </citation>
    <scope>NUCLEOTIDE SEQUENCE [LARGE SCALE GENOMIC DNA]</scope>
    <source>
        <strain evidence="10 11">ARSEF 8028</strain>
    </source>
</reference>
<protein>
    <recommendedName>
        <fullName evidence="12">Trichodiene oxygenase</fullName>
    </recommendedName>
</protein>
<keyword evidence="3 7" id="KW-0349">Heme</keyword>
<dbReference type="PROSITE" id="PS00086">
    <property type="entry name" value="CYTOCHROME_P450"/>
    <property type="match status" value="1"/>
</dbReference>
<dbReference type="Proteomes" id="UP000237441">
    <property type="component" value="Unassembled WGS sequence"/>
</dbReference>
<feature type="transmembrane region" description="Helical" evidence="9">
    <location>
        <begin position="50"/>
        <end position="70"/>
    </location>
</feature>
<keyword evidence="9" id="KW-0472">Membrane</keyword>
<dbReference type="GO" id="GO:0005506">
    <property type="term" value="F:iron ion binding"/>
    <property type="evidence" value="ECO:0007669"/>
    <property type="project" value="InterPro"/>
</dbReference>
<evidence type="ECO:0000256" key="4">
    <source>
        <dbReference type="ARBA" id="ARBA00022723"/>
    </source>
</evidence>
<evidence type="ECO:0000256" key="3">
    <source>
        <dbReference type="ARBA" id="ARBA00022617"/>
    </source>
</evidence>
<evidence type="ECO:0000256" key="2">
    <source>
        <dbReference type="ARBA" id="ARBA00010617"/>
    </source>
</evidence>
<dbReference type="EMBL" id="JRHA01000004">
    <property type="protein sequence ID" value="PQK13855.1"/>
    <property type="molecule type" value="Genomic_DNA"/>
</dbReference>
<keyword evidence="8" id="KW-0560">Oxidoreductase</keyword>
<dbReference type="AlphaFoldDB" id="A0A2S7YCH8"/>
<dbReference type="Gene3D" id="1.10.630.10">
    <property type="entry name" value="Cytochrome P450"/>
    <property type="match status" value="1"/>
</dbReference>